<evidence type="ECO:0000313" key="2">
    <source>
        <dbReference type="EMBL" id="KKR30456.1"/>
    </source>
</evidence>
<dbReference type="Pfam" id="PF13439">
    <property type="entry name" value="Glyco_transf_4"/>
    <property type="match status" value="1"/>
</dbReference>
<feature type="domain" description="Glycosyltransferase subfamily 4-like N-terminal" evidence="1">
    <location>
        <begin position="22"/>
        <end position="178"/>
    </location>
</feature>
<comment type="caution">
    <text evidence="2">The sequence shown here is derived from an EMBL/GenBank/DDBJ whole genome shotgun (WGS) entry which is preliminary data.</text>
</comment>
<dbReference type="EMBL" id="LBXL01000006">
    <property type="protein sequence ID" value="KKR30456.1"/>
    <property type="molecule type" value="Genomic_DNA"/>
</dbReference>
<evidence type="ECO:0000259" key="1">
    <source>
        <dbReference type="Pfam" id="PF13439"/>
    </source>
</evidence>
<dbReference type="CDD" id="cd03801">
    <property type="entry name" value="GT4_PimA-like"/>
    <property type="match status" value="1"/>
</dbReference>
<organism evidence="2 3">
    <name type="scientific">Candidatus Woesebacteria bacterium GW2011_GWA1_39_8</name>
    <dbReference type="NCBI Taxonomy" id="1618552"/>
    <lineage>
        <taxon>Bacteria</taxon>
        <taxon>Candidatus Woeseibacteriota</taxon>
    </lineage>
</organism>
<dbReference type="AlphaFoldDB" id="A0A0G0PZE1"/>
<name>A0A0G0PZE1_9BACT</name>
<dbReference type="Proteomes" id="UP000034793">
    <property type="component" value="Unassembled WGS sequence"/>
</dbReference>
<dbReference type="PANTHER" id="PTHR12526">
    <property type="entry name" value="GLYCOSYLTRANSFERASE"/>
    <property type="match status" value="1"/>
</dbReference>
<dbReference type="Gene3D" id="3.40.50.2000">
    <property type="entry name" value="Glycogen Phosphorylase B"/>
    <property type="match status" value="2"/>
</dbReference>
<evidence type="ECO:0000313" key="3">
    <source>
        <dbReference type="Proteomes" id="UP000034793"/>
    </source>
</evidence>
<protein>
    <recommendedName>
        <fullName evidence="1">Glycosyltransferase subfamily 4-like N-terminal domain-containing protein</fullName>
    </recommendedName>
</protein>
<sequence length="368" mass="42003">MRIKPKIVISSYDDLKNPYYAGGGARAIHSIAKRLIKKYRVVIVTSKYPRSKDEIIDNVRYKRIGVSWAGPKLGQLVYHLFLVKTVLTEEFDLWAESFTPPFSTTFLPLFTKKPVVGLVHMLSSEDMIRKYKLPFSIVENFGLSFYKYFIVLSRVTRRKISDSNPKAHFFVIPNGVDLPNQIKVKKSKRVHILFIGRIEINQKGLDLLLKSFKLISSKVKKKLVIAGTGTTKEIHELRELVSSLDLTKDVELVGRVQGREWEKVLKAAWVVVIPSRFETFPLVALEALAYQSPVVCFDIEGLKWLPNTVSLKAKKFNTNQLAESILKLSSNSAARRRLLKDTSEFIAQHSWKNVATKYDNAFRSILSS</sequence>
<proteinExistence type="predicted"/>
<reference evidence="2 3" key="1">
    <citation type="journal article" date="2015" name="Nature">
        <title>rRNA introns, odd ribosomes, and small enigmatic genomes across a large radiation of phyla.</title>
        <authorList>
            <person name="Brown C.T."/>
            <person name="Hug L.A."/>
            <person name="Thomas B.C."/>
            <person name="Sharon I."/>
            <person name="Castelle C.J."/>
            <person name="Singh A."/>
            <person name="Wilkins M.J."/>
            <person name="Williams K.H."/>
            <person name="Banfield J.F."/>
        </authorList>
    </citation>
    <scope>NUCLEOTIDE SEQUENCE [LARGE SCALE GENOMIC DNA]</scope>
</reference>
<dbReference type="SUPFAM" id="SSF53756">
    <property type="entry name" value="UDP-Glycosyltransferase/glycogen phosphorylase"/>
    <property type="match status" value="1"/>
</dbReference>
<dbReference type="Pfam" id="PF13692">
    <property type="entry name" value="Glyco_trans_1_4"/>
    <property type="match status" value="1"/>
</dbReference>
<dbReference type="PANTHER" id="PTHR12526:SF618">
    <property type="entry name" value="GLYCOSYLTRANSFERASE, FAMILY 4"/>
    <property type="match status" value="1"/>
</dbReference>
<dbReference type="InterPro" id="IPR028098">
    <property type="entry name" value="Glyco_trans_4-like_N"/>
</dbReference>
<accession>A0A0G0PZE1</accession>
<gene>
    <name evidence="2" type="ORF">UT61_C0006G0012</name>
</gene>
<dbReference type="GO" id="GO:0016757">
    <property type="term" value="F:glycosyltransferase activity"/>
    <property type="evidence" value="ECO:0007669"/>
    <property type="project" value="TreeGrafter"/>
</dbReference>